<dbReference type="RefSeq" id="WP_158242489.1">
    <property type="nucleotide sequence ID" value="NZ_PJMY01000003.1"/>
</dbReference>
<protein>
    <submittedName>
        <fullName evidence="1">Uncharacterized protein</fullName>
    </submittedName>
</protein>
<organism evidence="1 2">
    <name type="scientific">Amycolatopsis echigonensis</name>
    <dbReference type="NCBI Taxonomy" id="2576905"/>
    <lineage>
        <taxon>Bacteria</taxon>
        <taxon>Bacillati</taxon>
        <taxon>Actinomycetota</taxon>
        <taxon>Actinomycetes</taxon>
        <taxon>Pseudonocardiales</taxon>
        <taxon>Pseudonocardiaceae</taxon>
        <taxon>Amycolatopsis</taxon>
    </lineage>
</organism>
<dbReference type="AlphaFoldDB" id="A0A2N3WJA2"/>
<comment type="caution">
    <text evidence="1">The sequence shown here is derived from an EMBL/GenBank/DDBJ whole genome shotgun (WGS) entry which is preliminary data.</text>
</comment>
<gene>
    <name evidence="1" type="ORF">ATK30_4798</name>
</gene>
<evidence type="ECO:0000313" key="2">
    <source>
        <dbReference type="Proteomes" id="UP000233750"/>
    </source>
</evidence>
<name>A0A2N3WJA2_9PSEU</name>
<proteinExistence type="predicted"/>
<evidence type="ECO:0000313" key="1">
    <source>
        <dbReference type="EMBL" id="PKV93938.1"/>
    </source>
</evidence>
<sequence>MSEDMVHIQAEHQWLKGVRTSLCGLVFGPGEHERVWFFAWGVPRCQDCIRIDERGC</sequence>
<dbReference type="Proteomes" id="UP000233750">
    <property type="component" value="Unassembled WGS sequence"/>
</dbReference>
<reference evidence="1 2" key="1">
    <citation type="submission" date="2017-12" db="EMBL/GenBank/DDBJ databases">
        <title>Sequencing the genomes of 1000 Actinobacteria strains.</title>
        <authorList>
            <person name="Klenk H.-P."/>
        </authorList>
    </citation>
    <scope>NUCLEOTIDE SEQUENCE [LARGE SCALE GENOMIC DNA]</scope>
    <source>
        <strain evidence="1 2">DSM 45165</strain>
    </source>
</reference>
<keyword evidence="2" id="KW-1185">Reference proteome</keyword>
<accession>A0A2N3WJA2</accession>
<dbReference type="EMBL" id="PJMY01000003">
    <property type="protein sequence ID" value="PKV93938.1"/>
    <property type="molecule type" value="Genomic_DNA"/>
</dbReference>
<dbReference type="OrthoDB" id="3625434at2"/>